<accession>A0A0V0GSY1</accession>
<reference evidence="1" key="1">
    <citation type="submission" date="2015-12" db="EMBL/GenBank/DDBJ databases">
        <title>Gene expression during late stages of embryo sac development: a critical building block for successful pollen-pistil interactions.</title>
        <authorList>
            <person name="Liu Y."/>
            <person name="Joly V."/>
            <person name="Sabar M."/>
            <person name="Matton D.P."/>
        </authorList>
    </citation>
    <scope>NUCLEOTIDE SEQUENCE</scope>
</reference>
<dbReference type="AlphaFoldDB" id="A0A0V0GSY1"/>
<organism evidence="1">
    <name type="scientific">Solanum chacoense</name>
    <name type="common">Chaco potato</name>
    <dbReference type="NCBI Taxonomy" id="4108"/>
    <lineage>
        <taxon>Eukaryota</taxon>
        <taxon>Viridiplantae</taxon>
        <taxon>Streptophyta</taxon>
        <taxon>Embryophyta</taxon>
        <taxon>Tracheophyta</taxon>
        <taxon>Spermatophyta</taxon>
        <taxon>Magnoliopsida</taxon>
        <taxon>eudicotyledons</taxon>
        <taxon>Gunneridae</taxon>
        <taxon>Pentapetalae</taxon>
        <taxon>asterids</taxon>
        <taxon>lamiids</taxon>
        <taxon>Solanales</taxon>
        <taxon>Solanaceae</taxon>
        <taxon>Solanoideae</taxon>
        <taxon>Solaneae</taxon>
        <taxon>Solanum</taxon>
    </lineage>
</organism>
<name>A0A0V0GSY1_SOLCH</name>
<proteinExistence type="predicted"/>
<protein>
    <submittedName>
        <fullName evidence="1">Putative ovule protein</fullName>
    </submittedName>
</protein>
<evidence type="ECO:0000313" key="1">
    <source>
        <dbReference type="EMBL" id="JAP11011.1"/>
    </source>
</evidence>
<sequence length="63" mass="7274">CRKLVVHYSFPFSCNQKVPMSLYMPMCSFLGLKNNLVVRHRLHPPCHHPLLPCTVSRMVVPNV</sequence>
<feature type="non-terminal residue" evidence="1">
    <location>
        <position position="1"/>
    </location>
</feature>
<dbReference type="EMBL" id="GEDG01032076">
    <property type="protein sequence ID" value="JAP11011.1"/>
    <property type="molecule type" value="Transcribed_RNA"/>
</dbReference>